<dbReference type="Gene3D" id="3.40.50.720">
    <property type="entry name" value="NAD(P)-binding Rossmann-like Domain"/>
    <property type="match status" value="1"/>
</dbReference>
<dbReference type="Pfam" id="PF01073">
    <property type="entry name" value="3Beta_HSD"/>
    <property type="match status" value="1"/>
</dbReference>
<name>A0A9W7XWD3_9FUNG</name>
<protein>
    <submittedName>
        <fullName evidence="2">Erg26, C-3 sterol dehydrogenase</fullName>
        <ecNumber evidence="2">1.1.1.170</ecNumber>
    </submittedName>
</protein>
<dbReference type="InterPro" id="IPR036291">
    <property type="entry name" value="NAD(P)-bd_dom_sf"/>
</dbReference>
<dbReference type="SUPFAM" id="SSF51735">
    <property type="entry name" value="NAD(P)-binding Rossmann-fold domains"/>
    <property type="match status" value="1"/>
</dbReference>
<keyword evidence="3" id="KW-1185">Reference proteome</keyword>
<feature type="domain" description="3-beta hydroxysteroid dehydrogenase/isomerase" evidence="1">
    <location>
        <begin position="28"/>
        <end position="158"/>
    </location>
</feature>
<evidence type="ECO:0000313" key="3">
    <source>
        <dbReference type="Proteomes" id="UP001149813"/>
    </source>
</evidence>
<dbReference type="GO" id="GO:0006694">
    <property type="term" value="P:steroid biosynthetic process"/>
    <property type="evidence" value="ECO:0007669"/>
    <property type="project" value="InterPro"/>
</dbReference>
<dbReference type="Proteomes" id="UP001149813">
    <property type="component" value="Unassembled WGS sequence"/>
</dbReference>
<evidence type="ECO:0000313" key="2">
    <source>
        <dbReference type="EMBL" id="KAJ1719868.1"/>
    </source>
</evidence>
<dbReference type="OrthoDB" id="10058185at2759"/>
<dbReference type="GO" id="GO:0000252">
    <property type="term" value="F:3-beta-hydroxysteroid dehydrogenase [NAD(P)+]/C4-decarboxylase activity"/>
    <property type="evidence" value="ECO:0007669"/>
    <property type="project" value="UniProtKB-EC"/>
</dbReference>
<keyword evidence="2" id="KW-0560">Oxidoreductase</keyword>
<reference evidence="2" key="1">
    <citation type="submission" date="2022-07" db="EMBL/GenBank/DDBJ databases">
        <title>Phylogenomic reconstructions and comparative analyses of Kickxellomycotina fungi.</title>
        <authorList>
            <person name="Reynolds N.K."/>
            <person name="Stajich J.E."/>
            <person name="Barry K."/>
            <person name="Grigoriev I.V."/>
            <person name="Crous P."/>
            <person name="Smith M.E."/>
        </authorList>
    </citation>
    <scope>NUCLEOTIDE SEQUENCE</scope>
    <source>
        <strain evidence="2">NBRC 32514</strain>
    </source>
</reference>
<organism evidence="2 3">
    <name type="scientific">Coemansia erecta</name>
    <dbReference type="NCBI Taxonomy" id="147472"/>
    <lineage>
        <taxon>Eukaryota</taxon>
        <taxon>Fungi</taxon>
        <taxon>Fungi incertae sedis</taxon>
        <taxon>Zoopagomycota</taxon>
        <taxon>Kickxellomycotina</taxon>
        <taxon>Kickxellomycetes</taxon>
        <taxon>Kickxellales</taxon>
        <taxon>Kickxellaceae</taxon>
        <taxon>Coemansia</taxon>
    </lineage>
</organism>
<dbReference type="InterPro" id="IPR002225">
    <property type="entry name" value="3Beta_OHSteriod_DH/Estase"/>
</dbReference>
<accession>A0A9W7XWD3</accession>
<gene>
    <name evidence="2" type="primary">ERG26_2</name>
    <name evidence="2" type="ORF">LPJ53_005439</name>
</gene>
<dbReference type="AlphaFoldDB" id="A0A9W7XWD3"/>
<comment type="caution">
    <text evidence="2">The sequence shown here is derived from an EMBL/GenBank/DDBJ whole genome shotgun (WGS) entry which is preliminary data.</text>
</comment>
<dbReference type="EC" id="1.1.1.170" evidence="2"/>
<dbReference type="PANTHER" id="PTHR43000">
    <property type="entry name" value="DTDP-D-GLUCOSE 4,6-DEHYDRATASE-RELATED"/>
    <property type="match status" value="1"/>
</dbReference>
<proteinExistence type="predicted"/>
<evidence type="ECO:0000259" key="1">
    <source>
        <dbReference type="Pfam" id="PF01073"/>
    </source>
</evidence>
<sequence>MLDMPQNQIFLVIDGEEPLGRAIVEALFYQGDITKSSDVEQALNADERTVTIVLHMVSHVIKAPEALPAKVNIEVTRALLAACRLAGVERFVYTSSASVIYSGPELEYVDESIEYSTGLTDYYLQTKATAEKMVLGYDYTLRMRTTALRLPVVIGTGD</sequence>
<dbReference type="EMBL" id="JANBOJ010000328">
    <property type="protein sequence ID" value="KAJ1719868.1"/>
    <property type="molecule type" value="Genomic_DNA"/>
</dbReference>